<protein>
    <submittedName>
        <fullName evidence="3">Tripartite tricarboxylate transporter substrate binding protein</fullName>
    </submittedName>
</protein>
<dbReference type="PANTHER" id="PTHR42928">
    <property type="entry name" value="TRICARBOXYLATE-BINDING PROTEIN"/>
    <property type="match status" value="1"/>
</dbReference>
<dbReference type="InterPro" id="IPR005064">
    <property type="entry name" value="BUG"/>
</dbReference>
<evidence type="ECO:0000313" key="3">
    <source>
        <dbReference type="EMBL" id="QFZ84093.1"/>
    </source>
</evidence>
<dbReference type="Proteomes" id="UP000326780">
    <property type="component" value="Chromosome"/>
</dbReference>
<comment type="similarity">
    <text evidence="1">Belongs to the UPF0065 (bug) family.</text>
</comment>
<proteinExistence type="inferred from homology"/>
<dbReference type="CDD" id="cd07012">
    <property type="entry name" value="PBP2_Bug_TTT"/>
    <property type="match status" value="1"/>
</dbReference>
<dbReference type="Pfam" id="PF03401">
    <property type="entry name" value="TctC"/>
    <property type="match status" value="1"/>
</dbReference>
<dbReference type="Gene3D" id="3.40.190.10">
    <property type="entry name" value="Periplasmic binding protein-like II"/>
    <property type="match status" value="1"/>
</dbReference>
<dbReference type="AlphaFoldDB" id="A0A5Q0M3I8"/>
<dbReference type="SUPFAM" id="SSF53850">
    <property type="entry name" value="Periplasmic binding protein-like II"/>
    <property type="match status" value="1"/>
</dbReference>
<name>A0A5Q0M3I8_VARPD</name>
<dbReference type="PIRSF" id="PIRSF017082">
    <property type="entry name" value="YflP"/>
    <property type="match status" value="1"/>
</dbReference>
<evidence type="ECO:0000313" key="4">
    <source>
        <dbReference type="Proteomes" id="UP000326780"/>
    </source>
</evidence>
<organism evidence="3 4">
    <name type="scientific">Variovorax paradoxus</name>
    <dbReference type="NCBI Taxonomy" id="34073"/>
    <lineage>
        <taxon>Bacteria</taxon>
        <taxon>Pseudomonadati</taxon>
        <taxon>Pseudomonadota</taxon>
        <taxon>Betaproteobacteria</taxon>
        <taxon>Burkholderiales</taxon>
        <taxon>Comamonadaceae</taxon>
        <taxon>Variovorax</taxon>
    </lineage>
</organism>
<evidence type="ECO:0000256" key="2">
    <source>
        <dbReference type="SAM" id="SignalP"/>
    </source>
</evidence>
<dbReference type="EMBL" id="CP045644">
    <property type="protein sequence ID" value="QFZ84093.1"/>
    <property type="molecule type" value="Genomic_DNA"/>
</dbReference>
<reference evidence="3 4" key="1">
    <citation type="submission" date="2019-10" db="EMBL/GenBank/DDBJ databases">
        <title>Complete genome sequence of Variovorax paradoxus 5C-2.</title>
        <authorList>
            <person name="Gogoleva N.E."/>
            <person name="Balkin A.S."/>
        </authorList>
    </citation>
    <scope>NUCLEOTIDE SEQUENCE [LARGE SCALE GENOMIC DNA]</scope>
    <source>
        <strain evidence="3 4">5C-2</strain>
    </source>
</reference>
<dbReference type="InterPro" id="IPR042100">
    <property type="entry name" value="Bug_dom1"/>
</dbReference>
<gene>
    <name evidence="3" type="ORF">GFK26_15690</name>
</gene>
<feature type="chain" id="PRO_5024797512" evidence="2">
    <location>
        <begin position="26"/>
        <end position="328"/>
    </location>
</feature>
<dbReference type="RefSeq" id="WP_153282746.1">
    <property type="nucleotide sequence ID" value="NZ_CP045644.1"/>
</dbReference>
<feature type="signal peptide" evidence="2">
    <location>
        <begin position="1"/>
        <end position="25"/>
    </location>
</feature>
<keyword evidence="2" id="KW-0732">Signal</keyword>
<dbReference type="Gene3D" id="3.40.190.150">
    <property type="entry name" value="Bordetella uptake gene, domain 1"/>
    <property type="match status" value="1"/>
</dbReference>
<sequence length="328" mass="34826">MNARRVCRFLGLLAALAAGWVPALAGAQSAWPSRPIRLVVPFVAGGGADVAARLIAAKLQVQLGQQVVVDNKPGGNTLIGAQEIMKAQPDGYTLLWSIDQTFVLNPSLYNRLPYDPRKDFTPVALAITSPTAVIARTQPGSVGDVHELVKRAKADPGKINIGAAAILSQMALEEFNRSAGIETTRVPYKGSAEVAQATIAGDIDAAFDGMAPYVQFVKAGRAKILAVTSAKRFSGLPDVPTLDELGYKGVDFSVWFGVVGPAGLPPEIAQRVSDGVDWAIRQPDVVEKLLVFGFEPAAQTSAAALKGRIDSDLVRYSPVIRRLGFKLD</sequence>
<evidence type="ECO:0000256" key="1">
    <source>
        <dbReference type="ARBA" id="ARBA00006987"/>
    </source>
</evidence>
<dbReference type="PANTHER" id="PTHR42928:SF5">
    <property type="entry name" value="BLR1237 PROTEIN"/>
    <property type="match status" value="1"/>
</dbReference>
<accession>A0A5Q0M3I8</accession>